<evidence type="ECO:0000256" key="1">
    <source>
        <dbReference type="ARBA" id="ARBA00004477"/>
    </source>
</evidence>
<accession>A0A1Q2YKA3</accession>
<evidence type="ECO:0000256" key="3">
    <source>
        <dbReference type="ARBA" id="ARBA00005189"/>
    </source>
</evidence>
<keyword evidence="12" id="KW-0443">Lipid metabolism</keyword>
<dbReference type="EMBL" id="BDGI01000150">
    <property type="protein sequence ID" value="GAV29988.1"/>
    <property type="molecule type" value="Genomic_DNA"/>
</dbReference>
<evidence type="ECO:0000256" key="13">
    <source>
        <dbReference type="ARBA" id="ARBA00023136"/>
    </source>
</evidence>
<dbReference type="InterPro" id="IPR007130">
    <property type="entry name" value="DAGAT"/>
</dbReference>
<dbReference type="GO" id="GO:0004144">
    <property type="term" value="F:diacylglycerol O-acyltransferase activity"/>
    <property type="evidence" value="ECO:0007669"/>
    <property type="project" value="UniProtKB-EC"/>
</dbReference>
<dbReference type="PANTHER" id="PTHR12317:SF0">
    <property type="entry name" value="ACYLTRANSFERASE"/>
    <property type="match status" value="1"/>
</dbReference>
<dbReference type="EC" id="2.3.1.20" evidence="5"/>
<comment type="subcellular location">
    <subcellularLocation>
        <location evidence="1">Endoplasmic reticulum membrane</location>
        <topology evidence="1">Multi-pass membrane protein</topology>
    </subcellularLocation>
</comment>
<keyword evidence="11" id="KW-1133">Transmembrane helix</keyword>
<reference evidence="17 18" key="1">
    <citation type="submission" date="2016-08" db="EMBL/GenBank/DDBJ databases">
        <title>Whole genome shotgun sequence of Pichia membranifaciens KS47-1.</title>
        <authorList>
            <person name="Konishi M."/>
            <person name="Ishida M."/>
            <person name="Arakawa T."/>
            <person name="Kato Y."/>
            <person name="Horiuchi J."/>
        </authorList>
    </citation>
    <scope>NUCLEOTIDE SEQUENCE [LARGE SCALE GENOMIC DNA]</scope>
    <source>
        <strain evidence="17 18">KS47-1</strain>
    </source>
</reference>
<evidence type="ECO:0000256" key="9">
    <source>
        <dbReference type="ARBA" id="ARBA00022798"/>
    </source>
</evidence>
<comment type="catalytic activity">
    <reaction evidence="15">
        <text>an acyl-CoA + a 1,2-diacyl-sn-glycerol = a triacyl-sn-glycerol + CoA</text>
        <dbReference type="Rhea" id="RHEA:10868"/>
        <dbReference type="ChEBI" id="CHEBI:17815"/>
        <dbReference type="ChEBI" id="CHEBI:57287"/>
        <dbReference type="ChEBI" id="CHEBI:58342"/>
        <dbReference type="ChEBI" id="CHEBI:64615"/>
        <dbReference type="EC" id="2.3.1.20"/>
    </reaction>
</comment>
<feature type="region of interest" description="Disordered" evidence="16">
    <location>
        <begin position="1"/>
        <end position="22"/>
    </location>
</feature>
<evidence type="ECO:0000313" key="18">
    <source>
        <dbReference type="Proteomes" id="UP000186136"/>
    </source>
</evidence>
<evidence type="ECO:0000256" key="8">
    <source>
        <dbReference type="ARBA" id="ARBA00022692"/>
    </source>
</evidence>
<keyword evidence="6" id="KW-0444">Lipid biosynthesis</keyword>
<dbReference type="GO" id="GO:0005789">
    <property type="term" value="C:endoplasmic reticulum membrane"/>
    <property type="evidence" value="ECO:0007669"/>
    <property type="project" value="UniProtKB-SubCell"/>
</dbReference>
<name>A0A1Q2YKA3_9ASCO</name>
<evidence type="ECO:0000256" key="4">
    <source>
        <dbReference type="ARBA" id="ARBA00005420"/>
    </source>
</evidence>
<keyword evidence="8" id="KW-0812">Transmembrane</keyword>
<comment type="caution">
    <text evidence="17">The sequence shown here is derived from an EMBL/GenBank/DDBJ whole genome shotgun (WGS) entry which is preliminary data.</text>
</comment>
<evidence type="ECO:0000256" key="5">
    <source>
        <dbReference type="ARBA" id="ARBA00013244"/>
    </source>
</evidence>
<gene>
    <name evidence="17" type="ORF">PMKS-003494</name>
</gene>
<protein>
    <recommendedName>
        <fullName evidence="5">diacylglycerol O-acyltransferase</fullName>
        <ecNumber evidence="5">2.3.1.20</ecNumber>
    </recommendedName>
</protein>
<dbReference type="AlphaFoldDB" id="A0A1Q2YKA3"/>
<evidence type="ECO:0000313" key="17">
    <source>
        <dbReference type="EMBL" id="GAV29988.1"/>
    </source>
</evidence>
<organism evidence="17 18">
    <name type="scientific">Pichia membranifaciens</name>
    <dbReference type="NCBI Taxonomy" id="4926"/>
    <lineage>
        <taxon>Eukaryota</taxon>
        <taxon>Fungi</taxon>
        <taxon>Dikarya</taxon>
        <taxon>Ascomycota</taxon>
        <taxon>Saccharomycotina</taxon>
        <taxon>Pichiomycetes</taxon>
        <taxon>Pichiales</taxon>
        <taxon>Pichiaceae</taxon>
        <taxon>Pichia</taxon>
    </lineage>
</organism>
<proteinExistence type="inferred from homology"/>
<evidence type="ECO:0000256" key="14">
    <source>
        <dbReference type="ARBA" id="ARBA00023315"/>
    </source>
</evidence>
<dbReference type="Pfam" id="PF03982">
    <property type="entry name" value="DAGAT"/>
    <property type="match status" value="2"/>
</dbReference>
<dbReference type="PANTHER" id="PTHR12317">
    <property type="entry name" value="DIACYLGLYCEROL O-ACYLTRANSFERASE"/>
    <property type="match status" value="1"/>
</dbReference>
<keyword evidence="14" id="KW-0012">Acyltransferase</keyword>
<evidence type="ECO:0000256" key="7">
    <source>
        <dbReference type="ARBA" id="ARBA00022679"/>
    </source>
</evidence>
<evidence type="ECO:0000256" key="6">
    <source>
        <dbReference type="ARBA" id="ARBA00022516"/>
    </source>
</evidence>
<evidence type="ECO:0000256" key="16">
    <source>
        <dbReference type="SAM" id="MobiDB-lite"/>
    </source>
</evidence>
<comment type="pathway">
    <text evidence="2">Glycerolipid metabolism; triacylglycerol biosynthesis.</text>
</comment>
<keyword evidence="10" id="KW-0256">Endoplasmic reticulum</keyword>
<keyword evidence="7" id="KW-0808">Transferase</keyword>
<evidence type="ECO:0000256" key="10">
    <source>
        <dbReference type="ARBA" id="ARBA00022824"/>
    </source>
</evidence>
<keyword evidence="13" id="KW-0472">Membrane</keyword>
<keyword evidence="9" id="KW-0319">Glycerol metabolism</keyword>
<dbReference type="Proteomes" id="UP000186136">
    <property type="component" value="Unassembled WGS sequence"/>
</dbReference>
<evidence type="ECO:0000256" key="2">
    <source>
        <dbReference type="ARBA" id="ARBA00004771"/>
    </source>
</evidence>
<evidence type="ECO:0000256" key="11">
    <source>
        <dbReference type="ARBA" id="ARBA00022989"/>
    </source>
</evidence>
<comment type="similarity">
    <text evidence="4">Belongs to the diacylglycerol acyltransferase family.</text>
</comment>
<dbReference type="GO" id="GO:0019432">
    <property type="term" value="P:triglyceride biosynthetic process"/>
    <property type="evidence" value="ECO:0007669"/>
    <property type="project" value="TreeGrafter"/>
</dbReference>
<comment type="pathway">
    <text evidence="3">Lipid metabolism.</text>
</comment>
<keyword evidence="18" id="KW-1185">Reference proteome</keyword>
<sequence length="284" mass="32398">MVDLEPTFKDTPDSENKRNDERIGPSYIFGYHPHGIIATGVSSGFTNNGAGWDEMFPGIKCFVTTLVNQFRVPFYRDYLMALGVTSVVKNNLKLLLNKGGSVVIVVGGAREKGFVKLALESLDKNGLCLVPVYGFGENDIYNVIFTHDSEANRLKRSDDSEDDEELEFQDSSVTFEEASKKFKRLVHQFQLFLKNNFGWTLPIVVSRGIFNYDFGILPYRKPINVVFGKPIKISRLYGLNFGDPVKQEEIDYWHNEYVKGLLEVWKWGKPQFSEPNDEDLKIVE</sequence>
<evidence type="ECO:0000256" key="12">
    <source>
        <dbReference type="ARBA" id="ARBA00023098"/>
    </source>
</evidence>
<dbReference type="OrthoDB" id="264532at2759"/>
<dbReference type="GO" id="GO:0006071">
    <property type="term" value="P:glycerol metabolic process"/>
    <property type="evidence" value="ECO:0007669"/>
    <property type="project" value="UniProtKB-KW"/>
</dbReference>
<evidence type="ECO:0000256" key="15">
    <source>
        <dbReference type="ARBA" id="ARBA00048109"/>
    </source>
</evidence>